<dbReference type="PANTHER" id="PTHR21666:SF270">
    <property type="entry name" value="MUREIN HYDROLASE ACTIVATOR ENVC"/>
    <property type="match status" value="1"/>
</dbReference>
<dbReference type="PANTHER" id="PTHR21666">
    <property type="entry name" value="PEPTIDASE-RELATED"/>
    <property type="match status" value="1"/>
</dbReference>
<dbReference type="InterPro" id="IPR011055">
    <property type="entry name" value="Dup_hybrid_motif"/>
</dbReference>
<name>W4L2U5_ENTF1</name>
<reference evidence="2 3" key="1">
    <citation type="journal article" date="2014" name="Nature">
        <title>An environmental bacterial taxon with a large and distinct metabolic repertoire.</title>
        <authorList>
            <person name="Wilson M.C."/>
            <person name="Mori T."/>
            <person name="Ruckert C."/>
            <person name="Uria A.R."/>
            <person name="Helf M.J."/>
            <person name="Takada K."/>
            <person name="Gernert C."/>
            <person name="Steffens U.A."/>
            <person name="Heycke N."/>
            <person name="Schmitt S."/>
            <person name="Rinke C."/>
            <person name="Helfrich E.J."/>
            <person name="Brachmann A.O."/>
            <person name="Gurgui C."/>
            <person name="Wakimoto T."/>
            <person name="Kracht M."/>
            <person name="Crusemann M."/>
            <person name="Hentschel U."/>
            <person name="Abe I."/>
            <person name="Matsunaga S."/>
            <person name="Kalinowski J."/>
            <person name="Takeyama H."/>
            <person name="Piel J."/>
        </authorList>
    </citation>
    <scope>NUCLEOTIDE SEQUENCE [LARGE SCALE GENOMIC DNA]</scope>
    <source>
        <strain evidence="3">TSY1</strain>
    </source>
</reference>
<dbReference type="CDD" id="cd12797">
    <property type="entry name" value="M23_peptidase"/>
    <property type="match status" value="1"/>
</dbReference>
<dbReference type="SMART" id="SM00257">
    <property type="entry name" value="LysM"/>
    <property type="match status" value="1"/>
</dbReference>
<sequence length="194" mass="21968">MGGPVAAHPASHRMRPGETLWSVAAARGVSPQYLACLNGIRNPNRVRVRQRIILPHRPTGSMRLKLKWPLRTGRLTSRFGPRRRTCHDGIDIAAPLGTPVRAAADGRVVFSGRRRGYGNLVIIQHNQIYRTAYAHLRTRKVRRGQRVRQGKVLATVGRSGRATGPHLHFEVRVRNQARAPIFYLPRVPKRLRQR</sequence>
<evidence type="ECO:0000313" key="2">
    <source>
        <dbReference type="EMBL" id="ETW92408.1"/>
    </source>
</evidence>
<dbReference type="PROSITE" id="PS51782">
    <property type="entry name" value="LYSM"/>
    <property type="match status" value="1"/>
</dbReference>
<dbReference type="InterPro" id="IPR016047">
    <property type="entry name" value="M23ase_b-sheet_dom"/>
</dbReference>
<dbReference type="Gene3D" id="3.10.350.10">
    <property type="entry name" value="LysM domain"/>
    <property type="match status" value="1"/>
</dbReference>
<dbReference type="Proteomes" id="UP000019141">
    <property type="component" value="Unassembled WGS sequence"/>
</dbReference>
<comment type="caution">
    <text evidence="2">The sequence shown here is derived from an EMBL/GenBank/DDBJ whole genome shotgun (WGS) entry which is preliminary data.</text>
</comment>
<proteinExistence type="predicted"/>
<organism evidence="2 3">
    <name type="scientific">Entotheonella factor</name>
    <dbReference type="NCBI Taxonomy" id="1429438"/>
    <lineage>
        <taxon>Bacteria</taxon>
        <taxon>Pseudomonadati</taxon>
        <taxon>Nitrospinota/Tectimicrobiota group</taxon>
        <taxon>Candidatus Tectimicrobiota</taxon>
        <taxon>Candidatus Entotheonellia</taxon>
        <taxon>Candidatus Entotheonellales</taxon>
        <taxon>Candidatus Entotheonellaceae</taxon>
        <taxon>Candidatus Entotheonella</taxon>
    </lineage>
</organism>
<evidence type="ECO:0000313" key="3">
    <source>
        <dbReference type="Proteomes" id="UP000019141"/>
    </source>
</evidence>
<dbReference type="SUPFAM" id="SSF54106">
    <property type="entry name" value="LysM domain"/>
    <property type="match status" value="1"/>
</dbReference>
<dbReference type="AlphaFoldDB" id="W4L2U5"/>
<dbReference type="InterPro" id="IPR036779">
    <property type="entry name" value="LysM_dom_sf"/>
</dbReference>
<dbReference type="InterPro" id="IPR050570">
    <property type="entry name" value="Cell_wall_metabolism_enzyme"/>
</dbReference>
<feature type="domain" description="LysM" evidence="1">
    <location>
        <begin position="10"/>
        <end position="54"/>
    </location>
</feature>
<protein>
    <recommendedName>
        <fullName evidence="1">LysM domain-containing protein</fullName>
    </recommendedName>
</protein>
<keyword evidence="3" id="KW-1185">Reference proteome</keyword>
<dbReference type="CDD" id="cd00118">
    <property type="entry name" value="LysM"/>
    <property type="match status" value="1"/>
</dbReference>
<gene>
    <name evidence="2" type="ORF">ETSY1_43750</name>
</gene>
<dbReference type="Pfam" id="PF01476">
    <property type="entry name" value="LysM"/>
    <property type="match status" value="1"/>
</dbReference>
<dbReference type="Gene3D" id="2.70.70.10">
    <property type="entry name" value="Glucose Permease (Domain IIA)"/>
    <property type="match status" value="1"/>
</dbReference>
<dbReference type="HOGENOM" id="CLU_1400239_0_0_7"/>
<dbReference type="InterPro" id="IPR018392">
    <property type="entry name" value="LysM"/>
</dbReference>
<dbReference type="EMBL" id="AZHW01001493">
    <property type="protein sequence ID" value="ETW92408.1"/>
    <property type="molecule type" value="Genomic_DNA"/>
</dbReference>
<dbReference type="SUPFAM" id="SSF51261">
    <property type="entry name" value="Duplicated hybrid motif"/>
    <property type="match status" value="1"/>
</dbReference>
<accession>W4L2U5</accession>
<evidence type="ECO:0000259" key="1">
    <source>
        <dbReference type="PROSITE" id="PS51782"/>
    </source>
</evidence>
<dbReference type="GO" id="GO:0004222">
    <property type="term" value="F:metalloendopeptidase activity"/>
    <property type="evidence" value="ECO:0007669"/>
    <property type="project" value="TreeGrafter"/>
</dbReference>
<dbReference type="Pfam" id="PF01551">
    <property type="entry name" value="Peptidase_M23"/>
    <property type="match status" value="1"/>
</dbReference>
<dbReference type="PATRIC" id="fig|1429438.4.peg.8137"/>